<evidence type="ECO:0000256" key="1">
    <source>
        <dbReference type="SAM" id="MobiDB-lite"/>
    </source>
</evidence>
<evidence type="ECO:0000313" key="2">
    <source>
        <dbReference type="EMBL" id="KAA1084900.1"/>
    </source>
</evidence>
<organism evidence="2 3">
    <name type="scientific">Puccinia graminis f. sp. tritici</name>
    <dbReference type="NCBI Taxonomy" id="56615"/>
    <lineage>
        <taxon>Eukaryota</taxon>
        <taxon>Fungi</taxon>
        <taxon>Dikarya</taxon>
        <taxon>Basidiomycota</taxon>
        <taxon>Pucciniomycotina</taxon>
        <taxon>Pucciniomycetes</taxon>
        <taxon>Pucciniales</taxon>
        <taxon>Pucciniaceae</taxon>
        <taxon>Puccinia</taxon>
    </lineage>
</organism>
<comment type="caution">
    <text evidence="2">The sequence shown here is derived from an EMBL/GenBank/DDBJ whole genome shotgun (WGS) entry which is preliminary data.</text>
</comment>
<dbReference type="EMBL" id="VDEP01000425">
    <property type="protein sequence ID" value="KAA1084900.1"/>
    <property type="molecule type" value="Genomic_DNA"/>
</dbReference>
<sequence length="226" mass="25164">MRQVFGCLTFRGSAGLFTTEPSAVPLVGLYSNREPVAPPNPWMFSTYSPIGRFALVISHPPAVDRSAPLNRRQELSNVPASFQQYLHRICLCKLFRCTCSFLKLRPTFLGRWPMPPPRSVIFLTDKSPLRPTILGSLSAQAVPPPRSDLTGGRKLLSLLRPLSSAPPSYNLRLIAILTGPYLEFQVPYRKKLSAAVVVRIWKKSNDPKPPPGNSCNHKGNLRSDLF</sequence>
<feature type="region of interest" description="Disordered" evidence="1">
    <location>
        <begin position="206"/>
        <end position="226"/>
    </location>
</feature>
<protein>
    <submittedName>
        <fullName evidence="2">Uncharacterized protein</fullName>
    </submittedName>
</protein>
<proteinExistence type="predicted"/>
<evidence type="ECO:0000313" key="3">
    <source>
        <dbReference type="Proteomes" id="UP000325313"/>
    </source>
</evidence>
<dbReference type="AlphaFoldDB" id="A0A5B0N9W3"/>
<accession>A0A5B0N9W3</accession>
<reference evidence="2 3" key="1">
    <citation type="submission" date="2019-05" db="EMBL/GenBank/DDBJ databases">
        <title>Emergence of the Ug99 lineage of the wheat stem rust pathogen through somatic hybridization.</title>
        <authorList>
            <person name="Li F."/>
            <person name="Upadhyaya N.M."/>
            <person name="Sperschneider J."/>
            <person name="Matny O."/>
            <person name="Nguyen-Phuc H."/>
            <person name="Mago R."/>
            <person name="Raley C."/>
            <person name="Miller M.E."/>
            <person name="Silverstein K.A.T."/>
            <person name="Henningsen E."/>
            <person name="Hirsch C.D."/>
            <person name="Visser B."/>
            <person name="Pretorius Z.A."/>
            <person name="Steffenson B.J."/>
            <person name="Schwessinger B."/>
            <person name="Dodds P.N."/>
            <person name="Figueroa M."/>
        </authorList>
    </citation>
    <scope>NUCLEOTIDE SEQUENCE [LARGE SCALE GENOMIC DNA]</scope>
    <source>
        <strain evidence="2 3">Ug99</strain>
    </source>
</reference>
<gene>
    <name evidence="2" type="ORF">PGTUg99_000746</name>
</gene>
<dbReference type="Proteomes" id="UP000325313">
    <property type="component" value="Unassembled WGS sequence"/>
</dbReference>
<name>A0A5B0N9W3_PUCGR</name>